<dbReference type="InterPro" id="IPR051944">
    <property type="entry name" value="BEACH_domain_protein"/>
</dbReference>
<dbReference type="OrthoDB" id="10018316at2759"/>
<keyword evidence="1" id="KW-0853">WD repeat</keyword>
<dbReference type="PROSITE" id="PS51783">
    <property type="entry name" value="PH_BEACH"/>
    <property type="match status" value="1"/>
</dbReference>
<accession>A0A8C5QGP9</accession>
<dbReference type="InterPro" id="IPR011989">
    <property type="entry name" value="ARM-like"/>
</dbReference>
<evidence type="ECO:0000256" key="1">
    <source>
        <dbReference type="ARBA" id="ARBA00022574"/>
    </source>
</evidence>
<reference evidence="4" key="1">
    <citation type="submission" date="2025-08" db="UniProtKB">
        <authorList>
            <consortium name="Ensembl"/>
        </authorList>
    </citation>
    <scope>IDENTIFICATION</scope>
</reference>
<dbReference type="SUPFAM" id="SSF48371">
    <property type="entry name" value="ARM repeat"/>
    <property type="match status" value="2"/>
</dbReference>
<gene>
    <name evidence="4" type="primary">WDFY4</name>
</gene>
<protein>
    <submittedName>
        <fullName evidence="4">WDFY family member 4</fullName>
    </submittedName>
</protein>
<sequence length="2486" mass="279413">MNENARKEGHMDKELDSCQKDGCTPNSAEAAVGPVSEDDVSKVPSSHQCSLAQWEILGKQFQDFKQSCPFLTTSQQREQLYGLLPLFHQVYEQTAGILSIPYIHHMASDLGGLLAVEMRKRISNKPPGAARLSLTSFLHGKEDVSGYLLLKSVYLLTQTDQGVLCCLIKTGLADVFLESLYLFLAFPPSQEVAAVIQESENLVQEMFLNTMLNLCGQAQGVEDLTKSSDFEYLFKAASSGWDRCDIRWSSAVEQLLKTVSKTLAPGILHYLHTLRCIPNFLQTLSLQVKALPPNVLCQVTVILLSFLSHSYTLSSSLLQDFENTQGYPLLLKILLRCEGDALVQEGGEKHLDELLKLLASLVICGKSEVKVSGQISHPQLPGFALGNSAGSGGTVKNLQAFQVLQSAFQSSVDARLCGKILSTMQSLWAQNHKNYFLLEWSLQPISQFVEILPLKPPPVHIQFFQLIRFVVSELSYIPHQTLQKMQELIRQNQNPTCTLAALNLLQSITSIDLLFSDLFRDSGLLGMLLTQLRNHAKTLRRAAAGCTNPSTDIECERELTIGRLQTVELLLQSSVRNAVVIKDYEMIPYIKVYLDDMGSRRGALHILEHLSAVDPNEYMSTIMGALCSSTQAEVTLKLDLLQSLQRILRSPREKSSFRNAAGFDVLLTLLSDMEGSLCEPPVGCWSDVQPVNILRLVHSTLSAMSVALHQDISNQKFVQVHGVFQRLTEELMQLGCFKPWTTENVLCSSLPEQPRTLRMLMTLRTEEIYPESLNHSFLILSFLLGMATGTLRKKAQSHYTKQITVEMPMTETNMVCDGHKRSENQLQDLVHGIFTDESERYPEEDLNTVVPGALCAVIGLIQSAYNKKNPELSKEMQCAVLEHILTLGQSERQRQVLCESQLLSCMVRLCKETLRNYQDPLRLPLVRLFEKLASQAVQPDVLRQFLCCGVTMKGGSEDKEYGDDPEIAANCSVSSTSIHHTSVSLVSMTSPRRFQTCTSSMSPSFVEFDMSTHGYGFLFLPSIGTILGSNVDEILSGGIGIGSRSFPPAGGVTFTCWFLVSKFCQLSDPHPLRFLTVIRHMSRSQQHYVCLSIALDTVQKCLVISAEEQEFQPLDMMEVELSPNSPPHPPSQVRVRLFGRITIGQWHHLSVVLKEVKRSCRVSVAIDGEVLAAAEMRYIQRFPGCSSSLEPNSLVDIHAFIGTPKMWCQQSPLLWRISHAYLFEDVLSEDTLFLMQRLGPSYCGTFRNGDISSLLVEEKIIFGVNALSSYLTTITEIKDTFNDVDGRHVAKEVGLTSRDNYKPVFLARNLASHLLGATRSLGAVAVEGKGVRVFHSSPASNALNYIGGPAVILSLISMANDDHALYASIKALVSVLSIGAMAEQLMEHINGYRLLAFLLRQKAPLLNTRIFQLLLNIVGTADLDVGPTRPLNKSALKHILCDFQLWLEAPEDLDVSLLVHLEDFLRCPRDTEMTQQLQLVDRLVFLLNDSRITSAKITIICKLLSYCLQYSFNLSNILRLGLLLVSTLTAASVDEMQLYPRDPSLEDTYIDSGRMIWLRNHLLGILIELMCHPSCFSEEQQGDLLVTLGADWFLLFVQPSVHTSSVALGMRLIGHILQVQTLQNRFKEVARAGAYVENTSNVQILTDNLRGPRRTPVCSSPLLSGFAVLRETICCHIDKPEIYLLLSSTFLCSCLPEGPSEADMDTSLQNLFQNHNRENILQNGLCVEAAVLLLIMVKASICQETSAANKCKVLISSTSVIQFFCLIYHNYPCDPLWITSDFINLLANLLMQRFHLEPCAADGEEAQDQAARKQHEHSQSVRKTIQELMHLILKESLTYFPTQKQDHPFEYLLETLPADGNNGHMNQFQTEILQCAMEMFHSMSQKGETQNLEQLGADDCPRGLKALEATTIANLSYFSQKLLEKMLCGAFLADPCEILIFFIKQISTVTHTTSACNRESLFTMLYGCLNRSILYCLAKPRNTQKEMLSLFKVLELLLAQWDVIFTTYNSSIVFTTCLMHCLFQIYTGSSPEGFGVKAKSQRNSWQLIFLTKDEEEIEQMTMGSDPQEVHMQVLQSVQTVWEQLMFNRRQMLEEHYKMDLSVRQGEMLISQVTPLWEERASTAWQQYLASEKKNLKSKRRTSAGPGHRMAAAVRGLYSANDQEVDFKLQDVAAVLENCRTAGLELFKWLYREHQQMQKCDSMAAGKDWLALEEELFSQGGVWGSICSESDQRWELSRHEGPWRVRKRMQRVPQKLQTSTSVEQAIRLSRMTNPGGLLKQNKNESVKTGLTFFPTLQESSCQKDRCPETLFILQEFQKNEKITSKMSIALVEGHLLMEGVLLFGKDHFYLCPHFTVSSSGEVACSKHSVSSIQDPFIYDLCYKNKFTISSSRADENLKHMDGSLASPGKEEEPVSFWVECYSYQEVMELKTRHFLMQEMALEIFFVNKITKFLVFHNKDMIAAMKWFQSTMPSVKGKAIVEDPHHTM</sequence>
<dbReference type="InterPro" id="IPR016024">
    <property type="entry name" value="ARM-type_fold"/>
</dbReference>
<dbReference type="Gene3D" id="1.25.10.10">
    <property type="entry name" value="Leucine-rich Repeat Variant"/>
    <property type="match status" value="1"/>
</dbReference>
<dbReference type="InterPro" id="IPR056252">
    <property type="entry name" value="Alfy-like_Arm-like"/>
</dbReference>
<organism evidence="4 5">
    <name type="scientific">Leptobrachium leishanense</name>
    <name type="common">Leishan spiny toad</name>
    <dbReference type="NCBI Taxonomy" id="445787"/>
    <lineage>
        <taxon>Eukaryota</taxon>
        <taxon>Metazoa</taxon>
        <taxon>Chordata</taxon>
        <taxon>Craniata</taxon>
        <taxon>Vertebrata</taxon>
        <taxon>Euteleostomi</taxon>
        <taxon>Amphibia</taxon>
        <taxon>Batrachia</taxon>
        <taxon>Anura</taxon>
        <taxon>Pelobatoidea</taxon>
        <taxon>Megophryidae</taxon>
        <taxon>Leptobrachium</taxon>
    </lineage>
</organism>
<keyword evidence="5" id="KW-1185">Reference proteome</keyword>
<feature type="compositionally biased region" description="Basic and acidic residues" evidence="2">
    <location>
        <begin position="1"/>
        <end position="19"/>
    </location>
</feature>
<dbReference type="Ensembl" id="ENSLLET00000039478.1">
    <property type="protein sequence ID" value="ENSLLEP00000038007.1"/>
    <property type="gene ID" value="ENSLLEG00000024086.1"/>
</dbReference>
<evidence type="ECO:0000256" key="2">
    <source>
        <dbReference type="SAM" id="MobiDB-lite"/>
    </source>
</evidence>
<evidence type="ECO:0000259" key="3">
    <source>
        <dbReference type="PROSITE" id="PS51783"/>
    </source>
</evidence>
<dbReference type="Pfam" id="PF23295">
    <property type="entry name" value="Arm_4"/>
    <property type="match status" value="1"/>
</dbReference>
<evidence type="ECO:0000313" key="4">
    <source>
        <dbReference type="Ensembl" id="ENSLLEP00000038007.1"/>
    </source>
</evidence>
<dbReference type="PANTHER" id="PTHR46108">
    <property type="entry name" value="BLUE CHEESE"/>
    <property type="match status" value="1"/>
</dbReference>
<name>A0A8C5QGP9_9ANUR</name>
<proteinExistence type="predicted"/>
<dbReference type="InterPro" id="IPR023362">
    <property type="entry name" value="PH-BEACH_dom"/>
</dbReference>
<reference evidence="4" key="2">
    <citation type="submission" date="2025-09" db="UniProtKB">
        <authorList>
            <consortium name="Ensembl"/>
        </authorList>
    </citation>
    <scope>IDENTIFICATION</scope>
</reference>
<dbReference type="GeneTree" id="ENSGT00940000155684"/>
<feature type="domain" description="BEACH-type PH" evidence="3">
    <location>
        <begin position="2316"/>
        <end position="2467"/>
    </location>
</feature>
<dbReference type="GO" id="GO:0019882">
    <property type="term" value="P:antigen processing and presentation"/>
    <property type="evidence" value="ECO:0007669"/>
    <property type="project" value="TreeGrafter"/>
</dbReference>
<feature type="region of interest" description="Disordered" evidence="2">
    <location>
        <begin position="1"/>
        <end position="39"/>
    </location>
</feature>
<dbReference type="SUPFAM" id="SSF50729">
    <property type="entry name" value="PH domain-like"/>
    <property type="match status" value="1"/>
</dbReference>
<dbReference type="Proteomes" id="UP000694569">
    <property type="component" value="Unplaced"/>
</dbReference>
<evidence type="ECO:0000313" key="5">
    <source>
        <dbReference type="Proteomes" id="UP000694569"/>
    </source>
</evidence>
<dbReference type="PANTHER" id="PTHR46108:SF3">
    <property type="entry name" value="WD REPEAT- AND FYVE DOMAIN-CONTAINING PROTEIN 4"/>
    <property type="match status" value="1"/>
</dbReference>